<evidence type="ECO:0000313" key="2">
    <source>
        <dbReference type="Proteomes" id="UP000184164"/>
    </source>
</evidence>
<dbReference type="AlphaFoldDB" id="A0A1M5FNX1"/>
<protein>
    <submittedName>
        <fullName evidence="1">Uncharacterized protein</fullName>
    </submittedName>
</protein>
<accession>A0A1M5FNX1</accession>
<name>A0A1M5FNX1_9BACT</name>
<dbReference type="EMBL" id="FQUM01000014">
    <property type="protein sequence ID" value="SHF93257.1"/>
    <property type="molecule type" value="Genomic_DNA"/>
</dbReference>
<sequence>MNNVVINRLLIKKAASPELIIVHYSLLIKKLSFYYEPNMNFLHSELTNRSD</sequence>
<evidence type="ECO:0000313" key="1">
    <source>
        <dbReference type="EMBL" id="SHF93257.1"/>
    </source>
</evidence>
<dbReference type="Proteomes" id="UP000184164">
    <property type="component" value="Unassembled WGS sequence"/>
</dbReference>
<dbReference type="STRING" id="1484053.SAMN05444274_1142"/>
<proteinExistence type="predicted"/>
<keyword evidence="2" id="KW-1185">Reference proteome</keyword>
<reference evidence="1 2" key="1">
    <citation type="submission" date="2016-11" db="EMBL/GenBank/DDBJ databases">
        <authorList>
            <person name="Jaros S."/>
            <person name="Januszkiewicz K."/>
            <person name="Wedrychowicz H."/>
        </authorList>
    </citation>
    <scope>NUCLEOTIDE SEQUENCE [LARGE SCALE GENOMIC DNA]</scope>
    <source>
        <strain evidence="1 2">DSM 26910</strain>
    </source>
</reference>
<organism evidence="1 2">
    <name type="scientific">Mariniphaga anaerophila</name>
    <dbReference type="NCBI Taxonomy" id="1484053"/>
    <lineage>
        <taxon>Bacteria</taxon>
        <taxon>Pseudomonadati</taxon>
        <taxon>Bacteroidota</taxon>
        <taxon>Bacteroidia</taxon>
        <taxon>Marinilabiliales</taxon>
        <taxon>Prolixibacteraceae</taxon>
        <taxon>Mariniphaga</taxon>
    </lineage>
</organism>
<gene>
    <name evidence="1" type="ORF">SAMN05444274_1142</name>
</gene>